<evidence type="ECO:0000256" key="5">
    <source>
        <dbReference type="ARBA" id="ARBA00022967"/>
    </source>
</evidence>
<dbReference type="InterPro" id="IPR017900">
    <property type="entry name" value="4Fe4S_Fe_S_CS"/>
</dbReference>
<feature type="binding site" evidence="10">
    <location>
        <position position="58"/>
    </location>
    <ligand>
        <name>[4Fe-4S] cluster</name>
        <dbReference type="ChEBI" id="CHEBI:49883"/>
        <label>1</label>
    </ligand>
</feature>
<dbReference type="EC" id="7.-.-.-" evidence="10"/>
<dbReference type="GO" id="GO:0009055">
    <property type="term" value="F:electron transfer activity"/>
    <property type="evidence" value="ECO:0007669"/>
    <property type="project" value="InterPro"/>
</dbReference>
<keyword evidence="1 10" id="KW-0813">Transport</keyword>
<feature type="domain" description="4Fe-4S ferredoxin-type" evidence="12">
    <location>
        <begin position="208"/>
        <end position="236"/>
    </location>
</feature>
<keyword evidence="10" id="KW-1003">Cell membrane</keyword>
<keyword evidence="9 10" id="KW-0472">Membrane</keyword>
<dbReference type="CDD" id="cd10549">
    <property type="entry name" value="MtMvhB_like"/>
    <property type="match status" value="1"/>
</dbReference>
<dbReference type="InterPro" id="IPR010207">
    <property type="entry name" value="Elect_transpt_cplx_RnfB/RsxB"/>
</dbReference>
<keyword evidence="3 10" id="KW-0479">Metal-binding</keyword>
<evidence type="ECO:0000256" key="3">
    <source>
        <dbReference type="ARBA" id="ARBA00022723"/>
    </source>
</evidence>
<dbReference type="GO" id="GO:0046872">
    <property type="term" value="F:metal ion binding"/>
    <property type="evidence" value="ECO:0007669"/>
    <property type="project" value="UniProtKB-KW"/>
</dbReference>
<feature type="binding site" evidence="10">
    <location>
        <position position="172"/>
    </location>
    <ligand>
        <name>[4Fe-4S] cluster</name>
        <dbReference type="ChEBI" id="CHEBI:49883"/>
        <label>3</label>
    </ligand>
</feature>
<dbReference type="HAMAP" id="MF_00463">
    <property type="entry name" value="RsxB_RnfB"/>
    <property type="match status" value="1"/>
</dbReference>
<sequence length="271" mass="28425">MMEQYLFPILIVTGIGLLAGVILTVASKFMAVKVNDAVAKVRDVLPGANCGACGYAGCDDYAAALATDHTVKANLCTPGGSSAALAVSKVLGIKFESVEGKYAIIKCFGTFDKTRYIMDFKGIQSCNANKMFYRGRGACSRACLGYGDCVKACGYGAISLVNGVAVVDKRKCVGCSVCVKKCPNHLISIVPSGSTTYVGCSSPDNGARTHKICKAGCIACRKCEKVCKFDAISISNNTAVIDPAKCRNCGMCIKECPVGIIKSNKKKAAKN</sequence>
<feature type="domain" description="4Fe-4S" evidence="13">
    <location>
        <begin position="33"/>
        <end position="93"/>
    </location>
</feature>
<comment type="cofactor">
    <cofactor evidence="10">
        <name>[4Fe-4S] cluster</name>
        <dbReference type="ChEBI" id="CHEBI:49883"/>
    </cofactor>
    <text evidence="10">Binds 3 [4Fe-4S] clusters.</text>
</comment>
<dbReference type="PROSITE" id="PS51379">
    <property type="entry name" value="4FE4S_FER_2"/>
    <property type="match status" value="3"/>
</dbReference>
<feature type="binding site" evidence="10">
    <location>
        <position position="178"/>
    </location>
    <ligand>
        <name>[4Fe-4S] cluster</name>
        <dbReference type="ChEBI" id="CHEBI:49883"/>
        <label>3</label>
    </ligand>
</feature>
<evidence type="ECO:0000259" key="13">
    <source>
        <dbReference type="PROSITE" id="PS51656"/>
    </source>
</evidence>
<dbReference type="PANTHER" id="PTHR43560">
    <property type="entry name" value="ION-TRANSLOCATING OXIDOREDUCTASE COMPLEX SUBUNIT B"/>
    <property type="match status" value="1"/>
</dbReference>
<dbReference type="AlphaFoldDB" id="A0A8J7W2I0"/>
<reference evidence="14" key="2">
    <citation type="submission" date="2021-04" db="EMBL/GenBank/DDBJ databases">
        <authorList>
            <person name="Liu J."/>
        </authorList>
    </citation>
    <scope>NUCLEOTIDE SEQUENCE</scope>
    <source>
        <strain evidence="14">BAD-6</strain>
    </source>
</reference>
<evidence type="ECO:0000313" key="14">
    <source>
        <dbReference type="EMBL" id="MBR0599702.1"/>
    </source>
</evidence>
<dbReference type="EMBL" id="JAGSND010000015">
    <property type="protein sequence ID" value="MBR0599702.1"/>
    <property type="molecule type" value="Genomic_DNA"/>
</dbReference>
<dbReference type="NCBIfam" id="TIGR01944">
    <property type="entry name" value="rnfB"/>
    <property type="match status" value="1"/>
</dbReference>
<evidence type="ECO:0000259" key="12">
    <source>
        <dbReference type="PROSITE" id="PS51379"/>
    </source>
</evidence>
<dbReference type="InterPro" id="IPR007202">
    <property type="entry name" value="4Fe-4S_dom"/>
</dbReference>
<dbReference type="Pfam" id="PF04060">
    <property type="entry name" value="FeS"/>
    <property type="match status" value="1"/>
</dbReference>
<keyword evidence="7 10" id="KW-0408">Iron</keyword>
<reference evidence="14" key="1">
    <citation type="submission" date="2021-04" db="EMBL/GenBank/DDBJ databases">
        <title>Sinoanaerobacter chloroacetimidivorans sp. nov., an obligate anaerobic bacterium isolated from anaerobic sludge.</title>
        <authorList>
            <person name="Bao Y."/>
        </authorList>
    </citation>
    <scope>NUCLEOTIDE SEQUENCE</scope>
    <source>
        <strain evidence="14">BAD-6</strain>
    </source>
</reference>
<comment type="function">
    <text evidence="10">Part of a membrane-bound complex that couples electron transfer with translocation of ions across the membrane.</text>
</comment>
<feature type="domain" description="4Fe-4S ferredoxin-type" evidence="12">
    <location>
        <begin position="163"/>
        <end position="192"/>
    </location>
</feature>
<feature type="binding site" evidence="10">
    <location>
        <position position="139"/>
    </location>
    <ligand>
        <name>[4Fe-4S] cluster</name>
        <dbReference type="ChEBI" id="CHEBI:49883"/>
        <label>2</label>
    </ligand>
</feature>
<dbReference type="PROSITE" id="PS00198">
    <property type="entry name" value="4FE4S_FER_1"/>
    <property type="match status" value="2"/>
</dbReference>
<feature type="binding site" evidence="10">
    <location>
        <position position="143"/>
    </location>
    <ligand>
        <name>[4Fe-4S] cluster</name>
        <dbReference type="ChEBI" id="CHEBI:49883"/>
        <label>2</label>
    </ligand>
</feature>
<dbReference type="RefSeq" id="WP_227019841.1">
    <property type="nucleotide sequence ID" value="NZ_JAGSND010000015.1"/>
</dbReference>
<keyword evidence="11" id="KW-1133">Transmembrane helix</keyword>
<feature type="binding site" evidence="10">
    <location>
        <position position="175"/>
    </location>
    <ligand>
        <name>[4Fe-4S] cluster</name>
        <dbReference type="ChEBI" id="CHEBI:49883"/>
        <label>3</label>
    </ligand>
</feature>
<accession>A0A8J7W2I0</accession>
<comment type="subunit">
    <text evidence="10">The complex is composed of six subunits: RnfA, RnfB, RnfC, RnfD, RnfE and RnfG.</text>
</comment>
<dbReference type="Proteomes" id="UP000675664">
    <property type="component" value="Unassembled WGS sequence"/>
</dbReference>
<comment type="caution">
    <text evidence="14">The sequence shown here is derived from an EMBL/GenBank/DDBJ whole genome shotgun (WGS) entry which is preliminary data.</text>
</comment>
<keyword evidence="6 10" id="KW-0249">Electron transport</keyword>
<comment type="subcellular location">
    <subcellularLocation>
        <location evidence="10">Cell membrane</location>
    </subcellularLocation>
</comment>
<dbReference type="Pfam" id="PF12838">
    <property type="entry name" value="Fer4_7"/>
    <property type="match status" value="1"/>
</dbReference>
<feature type="transmembrane region" description="Helical" evidence="11">
    <location>
        <begin position="6"/>
        <end position="26"/>
    </location>
</feature>
<feature type="binding site" evidence="10">
    <location>
        <position position="76"/>
    </location>
    <ligand>
        <name>[4Fe-4S] cluster</name>
        <dbReference type="ChEBI" id="CHEBI:49883"/>
        <label>1</label>
    </ligand>
</feature>
<dbReference type="PANTHER" id="PTHR43560:SF1">
    <property type="entry name" value="ION-TRANSLOCATING OXIDOREDUCTASE COMPLEX SUBUNIT B"/>
    <property type="match status" value="1"/>
</dbReference>
<proteinExistence type="inferred from homology"/>
<comment type="similarity">
    <text evidence="10">Belongs to the 4Fe4S bacterial-type ferredoxin family. RnfB subfamily.</text>
</comment>
<feature type="binding site" evidence="10">
    <location>
        <position position="182"/>
    </location>
    <ligand>
        <name>[4Fe-4S] cluster</name>
        <dbReference type="ChEBI" id="CHEBI:49883"/>
        <label>2</label>
    </ligand>
</feature>
<keyword evidence="15" id="KW-1185">Reference proteome</keyword>
<protein>
    <recommendedName>
        <fullName evidence="10">Ion-translocating oxidoreductase complex subunit B</fullName>
        <ecNumber evidence="10">7.-.-.-</ecNumber>
    </recommendedName>
    <alternativeName>
        <fullName evidence="10">Rnf electron transport complex subunit B</fullName>
    </alternativeName>
</protein>
<dbReference type="Gene3D" id="1.10.15.40">
    <property type="entry name" value="Electron transport complex subunit B, putative Fe-S cluster"/>
    <property type="match status" value="1"/>
</dbReference>
<evidence type="ECO:0000256" key="11">
    <source>
        <dbReference type="SAM" id="Phobius"/>
    </source>
</evidence>
<dbReference type="GO" id="GO:0022900">
    <property type="term" value="P:electron transport chain"/>
    <property type="evidence" value="ECO:0007669"/>
    <property type="project" value="UniProtKB-UniRule"/>
</dbReference>
<dbReference type="SUPFAM" id="SSF54862">
    <property type="entry name" value="4Fe-4S ferredoxins"/>
    <property type="match status" value="2"/>
</dbReference>
<evidence type="ECO:0000313" key="15">
    <source>
        <dbReference type="Proteomes" id="UP000675664"/>
    </source>
</evidence>
<dbReference type="GO" id="GO:0051539">
    <property type="term" value="F:4 iron, 4 sulfur cluster binding"/>
    <property type="evidence" value="ECO:0007669"/>
    <property type="project" value="UniProtKB-UniRule"/>
</dbReference>
<evidence type="ECO:0000256" key="2">
    <source>
        <dbReference type="ARBA" id="ARBA00022485"/>
    </source>
</evidence>
<keyword evidence="5 10" id="KW-1278">Translocase</keyword>
<feature type="region of interest" description="Hydrophobic" evidence="10">
    <location>
        <begin position="1"/>
        <end position="27"/>
    </location>
</feature>
<feature type="domain" description="4Fe-4S ferredoxin-type" evidence="12">
    <location>
        <begin position="237"/>
        <end position="266"/>
    </location>
</feature>
<dbReference type="Pfam" id="PF00037">
    <property type="entry name" value="Fer4"/>
    <property type="match status" value="1"/>
</dbReference>
<keyword evidence="2 10" id="KW-0004">4Fe-4S</keyword>
<evidence type="ECO:0000256" key="9">
    <source>
        <dbReference type="ARBA" id="ARBA00023136"/>
    </source>
</evidence>
<evidence type="ECO:0000256" key="1">
    <source>
        <dbReference type="ARBA" id="ARBA00022448"/>
    </source>
</evidence>
<evidence type="ECO:0000256" key="8">
    <source>
        <dbReference type="ARBA" id="ARBA00023014"/>
    </source>
</evidence>
<dbReference type="Gene3D" id="3.30.70.20">
    <property type="match status" value="2"/>
</dbReference>
<keyword evidence="4 10" id="KW-0677">Repeat</keyword>
<evidence type="ECO:0000256" key="7">
    <source>
        <dbReference type="ARBA" id="ARBA00023004"/>
    </source>
</evidence>
<organism evidence="14 15">
    <name type="scientific">Sinanaerobacter chloroacetimidivorans</name>
    <dbReference type="NCBI Taxonomy" id="2818044"/>
    <lineage>
        <taxon>Bacteria</taxon>
        <taxon>Bacillati</taxon>
        <taxon>Bacillota</taxon>
        <taxon>Clostridia</taxon>
        <taxon>Peptostreptococcales</taxon>
        <taxon>Anaerovoracaceae</taxon>
        <taxon>Sinanaerobacter</taxon>
    </lineage>
</organism>
<dbReference type="PROSITE" id="PS51656">
    <property type="entry name" value="4FE4S"/>
    <property type="match status" value="1"/>
</dbReference>
<evidence type="ECO:0000256" key="6">
    <source>
        <dbReference type="ARBA" id="ARBA00022982"/>
    </source>
</evidence>
<dbReference type="InterPro" id="IPR017896">
    <property type="entry name" value="4Fe4S_Fe-S-bd"/>
</dbReference>
<gene>
    <name evidence="10" type="primary">rnfB</name>
    <name evidence="14" type="ORF">KCX82_17585</name>
</gene>
<feature type="binding site" evidence="10">
    <location>
        <position position="50"/>
    </location>
    <ligand>
        <name>[4Fe-4S] cluster</name>
        <dbReference type="ChEBI" id="CHEBI:49883"/>
        <label>1</label>
    </ligand>
</feature>
<comment type="caution">
    <text evidence="10">Lacks conserved residue(s) required for the propagation of feature annotation.</text>
</comment>
<evidence type="ECO:0000256" key="10">
    <source>
        <dbReference type="HAMAP-Rule" id="MF_00463"/>
    </source>
</evidence>
<evidence type="ECO:0000256" key="4">
    <source>
        <dbReference type="ARBA" id="ARBA00022737"/>
    </source>
</evidence>
<dbReference type="GO" id="GO:0005886">
    <property type="term" value="C:plasma membrane"/>
    <property type="evidence" value="ECO:0007669"/>
    <property type="project" value="UniProtKB-SubCell"/>
</dbReference>
<keyword evidence="11" id="KW-0812">Transmembrane</keyword>
<keyword evidence="8 10" id="KW-0411">Iron-sulfur</keyword>
<feature type="binding site" evidence="10">
    <location>
        <position position="53"/>
    </location>
    <ligand>
        <name>[4Fe-4S] cluster</name>
        <dbReference type="ChEBI" id="CHEBI:49883"/>
        <label>1</label>
    </ligand>
</feature>
<name>A0A8J7W2I0_9FIRM</name>
<feature type="binding site" evidence="10">
    <location>
        <position position="153"/>
    </location>
    <ligand>
        <name>[4Fe-4S] cluster</name>
        <dbReference type="ChEBI" id="CHEBI:49883"/>
        <label>3</label>
    </ligand>
</feature>
<dbReference type="InterPro" id="IPR050395">
    <property type="entry name" value="4Fe4S_Ferredoxin_RnfB"/>
</dbReference>
<feature type="binding site" evidence="10">
    <location>
        <position position="149"/>
    </location>
    <ligand>
        <name>[4Fe-4S] cluster</name>
        <dbReference type="ChEBI" id="CHEBI:49883"/>
        <label>2</label>
    </ligand>
</feature>